<dbReference type="InterPro" id="IPR023451">
    <property type="entry name" value="Thymidate_synth/dCMP_Mease_dom"/>
</dbReference>
<dbReference type="InterPro" id="IPR014620">
    <property type="entry name" value="Thymidylate_synthase_arc"/>
</dbReference>
<dbReference type="Pfam" id="PF00303">
    <property type="entry name" value="Thymidylat_synt"/>
    <property type="match status" value="1"/>
</dbReference>
<name>A0A8S5VBD5_9CAUD</name>
<evidence type="ECO:0000256" key="4">
    <source>
        <dbReference type="ARBA" id="ARBA00022603"/>
    </source>
</evidence>
<dbReference type="EMBL" id="BK016237">
    <property type="protein sequence ID" value="DAG04000.1"/>
    <property type="molecule type" value="Genomic_DNA"/>
</dbReference>
<dbReference type="GO" id="GO:0006235">
    <property type="term" value="P:dTTP biosynthetic process"/>
    <property type="evidence" value="ECO:0007669"/>
    <property type="project" value="InterPro"/>
</dbReference>
<evidence type="ECO:0000256" key="3">
    <source>
        <dbReference type="ARBA" id="ARBA00022490"/>
    </source>
</evidence>
<accession>A0A8S5VBD5</accession>
<dbReference type="PIRSF" id="PIRSF036752">
    <property type="entry name" value="TSase_MJ051"/>
    <property type="match status" value="1"/>
</dbReference>
<dbReference type="GO" id="GO:0006231">
    <property type="term" value="P:dTMP biosynthetic process"/>
    <property type="evidence" value="ECO:0007669"/>
    <property type="project" value="InterPro"/>
</dbReference>
<dbReference type="InterPro" id="IPR000398">
    <property type="entry name" value="Thymidylate_synthase"/>
</dbReference>
<keyword evidence="3" id="KW-0963">Cytoplasm</keyword>
<evidence type="ECO:0000256" key="5">
    <source>
        <dbReference type="ARBA" id="ARBA00022679"/>
    </source>
</evidence>
<dbReference type="PRINTS" id="PR00108">
    <property type="entry name" value="THYMDSNTHASE"/>
</dbReference>
<comment type="similarity">
    <text evidence="1">Belongs to the thymidylate synthase family.</text>
</comment>
<dbReference type="GO" id="GO:0032259">
    <property type="term" value="P:methylation"/>
    <property type="evidence" value="ECO:0007669"/>
    <property type="project" value="UniProtKB-KW"/>
</dbReference>
<evidence type="ECO:0000259" key="6">
    <source>
        <dbReference type="Pfam" id="PF00303"/>
    </source>
</evidence>
<reference evidence="7" key="1">
    <citation type="journal article" date="2021" name="Proc. Natl. Acad. Sci. U.S.A.">
        <title>A Catalog of Tens of Thousands of Viruses from Human Metagenomes Reveals Hidden Associations with Chronic Diseases.</title>
        <authorList>
            <person name="Tisza M.J."/>
            <person name="Buck C.B."/>
        </authorList>
    </citation>
    <scope>NUCLEOTIDE SEQUENCE</scope>
    <source>
        <strain evidence="7">CtbEa13</strain>
    </source>
</reference>
<evidence type="ECO:0000256" key="1">
    <source>
        <dbReference type="ARBA" id="ARBA00009972"/>
    </source>
</evidence>
<keyword evidence="5" id="KW-0808">Transferase</keyword>
<protein>
    <recommendedName>
        <fullName evidence="2">thymidylate synthase</fullName>
        <ecNumber evidence="2">2.1.1.45</ecNumber>
    </recommendedName>
</protein>
<dbReference type="InterPro" id="IPR036926">
    <property type="entry name" value="Thymidate_synth/dCMP_Mease_sf"/>
</dbReference>
<dbReference type="PANTHER" id="PTHR11548:SF1">
    <property type="entry name" value="THYMIDYLATE SYNTHASE 1"/>
    <property type="match status" value="1"/>
</dbReference>
<sequence>MKTFYGKTIQSSYRNLINYLLEKADTVGSTKEINNCCLIVENPSIDKIFFPYRKTSEKYANAELKWYWSGDNSCKTIGEHAKMWLSLSDDGETSNSAYGYIIEKKYGFDQLQQAIELLKKDPNTRRAVLNISDPSINRIETHDMQCTIAIQFLIRNNKLETTVYMRSNDVYFGLPYDYIYFMTLATYVAKKLNVEVGRYTHHATSMHMYLRDTEKFNEVYATAFKVDYEKIIKENYYAEQNNNNDHS</sequence>
<evidence type="ECO:0000256" key="2">
    <source>
        <dbReference type="ARBA" id="ARBA00011947"/>
    </source>
</evidence>
<dbReference type="SUPFAM" id="SSF55831">
    <property type="entry name" value="Thymidylate synthase/dCMP hydroxymethylase"/>
    <property type="match status" value="1"/>
</dbReference>
<feature type="domain" description="Thymidylate synthase/dCMP hydroxymethylase" evidence="6">
    <location>
        <begin position="53"/>
        <end position="218"/>
    </location>
</feature>
<dbReference type="Gene3D" id="3.30.572.10">
    <property type="entry name" value="Thymidylate synthase/dCMP hydroxymethylase domain"/>
    <property type="match status" value="1"/>
</dbReference>
<organism evidence="7">
    <name type="scientific">Myoviridae sp. ctbEa13</name>
    <dbReference type="NCBI Taxonomy" id="2825136"/>
    <lineage>
        <taxon>Viruses</taxon>
        <taxon>Duplodnaviria</taxon>
        <taxon>Heunggongvirae</taxon>
        <taxon>Uroviricota</taxon>
        <taxon>Caudoviricetes</taxon>
    </lineage>
</organism>
<dbReference type="InterPro" id="IPR045097">
    <property type="entry name" value="Thymidate_synth/dCMP_Mease"/>
</dbReference>
<dbReference type="GO" id="GO:0004799">
    <property type="term" value="F:thymidylate synthase activity"/>
    <property type="evidence" value="ECO:0007669"/>
    <property type="project" value="UniProtKB-EC"/>
</dbReference>
<evidence type="ECO:0000313" key="7">
    <source>
        <dbReference type="EMBL" id="DAG04000.1"/>
    </source>
</evidence>
<keyword evidence="4" id="KW-0489">Methyltransferase</keyword>
<dbReference type="EC" id="2.1.1.45" evidence="2"/>
<proteinExistence type="inferred from homology"/>
<dbReference type="PANTHER" id="PTHR11548">
    <property type="entry name" value="THYMIDYLATE SYNTHASE 1"/>
    <property type="match status" value="1"/>
</dbReference>